<evidence type="ECO:0000259" key="1">
    <source>
        <dbReference type="Pfam" id="PF07872"/>
    </source>
</evidence>
<dbReference type="RefSeq" id="WP_075443358.1">
    <property type="nucleotide sequence ID" value="NZ_FOQK01000011.1"/>
</dbReference>
<accession>A0A1I3EPK0</accession>
<gene>
    <name evidence="2" type="ORF">SAMN04487861_11123</name>
</gene>
<organism evidence="2 3">
    <name type="scientific">Selenomonas ruminantium</name>
    <dbReference type="NCBI Taxonomy" id="971"/>
    <lineage>
        <taxon>Bacteria</taxon>
        <taxon>Bacillati</taxon>
        <taxon>Bacillota</taxon>
        <taxon>Negativicutes</taxon>
        <taxon>Selenomonadales</taxon>
        <taxon>Selenomonadaceae</taxon>
        <taxon>Selenomonas</taxon>
    </lineage>
</organism>
<dbReference type="OrthoDB" id="1954703at2"/>
<dbReference type="InterPro" id="IPR012454">
    <property type="entry name" value="DUF1659"/>
</dbReference>
<evidence type="ECO:0000313" key="3">
    <source>
        <dbReference type="Proteomes" id="UP000183639"/>
    </source>
</evidence>
<protein>
    <recommendedName>
        <fullName evidence="1">DUF1659 domain-containing protein</fullName>
    </recommendedName>
</protein>
<dbReference type="Proteomes" id="UP000183639">
    <property type="component" value="Unassembled WGS sequence"/>
</dbReference>
<dbReference type="AlphaFoldDB" id="A0A1I3EPK0"/>
<evidence type="ECO:0000313" key="2">
    <source>
        <dbReference type="EMBL" id="SFI00917.1"/>
    </source>
</evidence>
<proteinExistence type="predicted"/>
<name>A0A1I3EPK0_SELRU</name>
<reference evidence="2 3" key="1">
    <citation type="submission" date="2016-10" db="EMBL/GenBank/DDBJ databases">
        <authorList>
            <person name="de Groot N.N."/>
        </authorList>
    </citation>
    <scope>NUCLEOTIDE SEQUENCE [LARGE SCALE GENOMIC DNA]</scope>
    <source>
        <strain evidence="2 3">Z108</strain>
    </source>
</reference>
<sequence>MDAKKEDLTCTLKLKFIKGQTVTGKDVYAMVTFPHVNPEVSDGDMYEVAALLGRLQERTIHAVVRVDSASLVAVG</sequence>
<dbReference type="Pfam" id="PF07872">
    <property type="entry name" value="DUF1659"/>
    <property type="match status" value="1"/>
</dbReference>
<dbReference type="EMBL" id="FOQK01000011">
    <property type="protein sequence ID" value="SFI00917.1"/>
    <property type="molecule type" value="Genomic_DNA"/>
</dbReference>
<feature type="domain" description="DUF1659" evidence="1">
    <location>
        <begin position="5"/>
        <end position="72"/>
    </location>
</feature>